<dbReference type="EMBL" id="JALNTZ010000005">
    <property type="protein sequence ID" value="KAJ3652586.1"/>
    <property type="molecule type" value="Genomic_DNA"/>
</dbReference>
<gene>
    <name evidence="2" type="ORF">Zmor_018538</name>
</gene>
<name>A0AA38IE74_9CUCU</name>
<feature type="domain" description="DDE-1" evidence="1">
    <location>
        <begin position="60"/>
        <end position="193"/>
    </location>
</feature>
<dbReference type="Proteomes" id="UP001168821">
    <property type="component" value="Unassembled WGS sequence"/>
</dbReference>
<protein>
    <recommendedName>
        <fullName evidence="1">DDE-1 domain-containing protein</fullName>
    </recommendedName>
</protein>
<keyword evidence="3" id="KW-1185">Reference proteome</keyword>
<organism evidence="2 3">
    <name type="scientific">Zophobas morio</name>
    <dbReference type="NCBI Taxonomy" id="2755281"/>
    <lineage>
        <taxon>Eukaryota</taxon>
        <taxon>Metazoa</taxon>
        <taxon>Ecdysozoa</taxon>
        <taxon>Arthropoda</taxon>
        <taxon>Hexapoda</taxon>
        <taxon>Insecta</taxon>
        <taxon>Pterygota</taxon>
        <taxon>Neoptera</taxon>
        <taxon>Endopterygota</taxon>
        <taxon>Coleoptera</taxon>
        <taxon>Polyphaga</taxon>
        <taxon>Cucujiformia</taxon>
        <taxon>Tenebrionidae</taxon>
        <taxon>Zophobas</taxon>
    </lineage>
</organism>
<dbReference type="AlphaFoldDB" id="A0AA38IE74"/>
<evidence type="ECO:0000313" key="2">
    <source>
        <dbReference type="EMBL" id="KAJ3652586.1"/>
    </source>
</evidence>
<accession>A0AA38IE74</accession>
<evidence type="ECO:0000259" key="1">
    <source>
        <dbReference type="Pfam" id="PF03184"/>
    </source>
</evidence>
<proteinExistence type="predicted"/>
<dbReference type="InterPro" id="IPR004875">
    <property type="entry name" value="DDE_SF_endonuclease_dom"/>
</dbReference>
<evidence type="ECO:0000313" key="3">
    <source>
        <dbReference type="Proteomes" id="UP001168821"/>
    </source>
</evidence>
<dbReference type="InterPro" id="IPR050863">
    <property type="entry name" value="CenT-Element_Derived"/>
</dbReference>
<dbReference type="PANTHER" id="PTHR19303:SF74">
    <property type="entry name" value="POGO TRANSPOSABLE ELEMENT WITH KRAB DOMAIN"/>
    <property type="match status" value="1"/>
</dbReference>
<dbReference type="PANTHER" id="PTHR19303">
    <property type="entry name" value="TRANSPOSON"/>
    <property type="match status" value="1"/>
</dbReference>
<dbReference type="GO" id="GO:0005634">
    <property type="term" value="C:nucleus"/>
    <property type="evidence" value="ECO:0007669"/>
    <property type="project" value="TreeGrafter"/>
</dbReference>
<reference evidence="2" key="1">
    <citation type="journal article" date="2023" name="G3 (Bethesda)">
        <title>Whole genome assemblies of Zophobas morio and Tenebrio molitor.</title>
        <authorList>
            <person name="Kaur S."/>
            <person name="Stinson S.A."/>
            <person name="diCenzo G.C."/>
        </authorList>
    </citation>
    <scope>NUCLEOTIDE SEQUENCE</scope>
    <source>
        <strain evidence="2">QUZm001</strain>
    </source>
</reference>
<dbReference type="GO" id="GO:0003677">
    <property type="term" value="F:DNA binding"/>
    <property type="evidence" value="ECO:0007669"/>
    <property type="project" value="TreeGrafter"/>
</dbReference>
<sequence>MKLFDILEQLVDKYKITSNTIFNVDESGYYSTVQKRKQKIIAQRGKRQVEGITSGERGLLTRVVCCVNTPDLYIPPMIIFKRKRRAPELGIGAPTGSIYEISASGYINSELFIMWLKHLRSIVKSGPKKPVLFLLDGHCRHGKNLEALQFAKENYIHLLQLPGHTTHRLQPLDVAFFKPLQNYYVQAQESWMRSKPGTPISV</sequence>
<dbReference type="Pfam" id="PF03184">
    <property type="entry name" value="DDE_1"/>
    <property type="match status" value="1"/>
</dbReference>
<comment type="caution">
    <text evidence="2">The sequence shown here is derived from an EMBL/GenBank/DDBJ whole genome shotgun (WGS) entry which is preliminary data.</text>
</comment>